<dbReference type="InterPro" id="IPR011009">
    <property type="entry name" value="Kinase-like_dom_sf"/>
</dbReference>
<dbReference type="AlphaFoldDB" id="A0A930V404"/>
<protein>
    <submittedName>
        <fullName evidence="2">Phosphotransferase family protein</fullName>
    </submittedName>
</protein>
<feature type="domain" description="Aminoglycoside phosphotransferase" evidence="1">
    <location>
        <begin position="29"/>
        <end position="253"/>
    </location>
</feature>
<dbReference type="InterPro" id="IPR041726">
    <property type="entry name" value="ACAD10_11_N"/>
</dbReference>
<evidence type="ECO:0000259" key="1">
    <source>
        <dbReference type="Pfam" id="PF01636"/>
    </source>
</evidence>
<keyword evidence="3" id="KW-1185">Reference proteome</keyword>
<dbReference type="Gene3D" id="3.30.200.20">
    <property type="entry name" value="Phosphorylase Kinase, domain 1"/>
    <property type="match status" value="1"/>
</dbReference>
<dbReference type="RefSeq" id="WP_194504554.1">
    <property type="nucleotide sequence ID" value="NZ_JADIVZ010000010.1"/>
</dbReference>
<comment type="caution">
    <text evidence="2">The sequence shown here is derived from an EMBL/GenBank/DDBJ whole genome shotgun (WGS) entry which is preliminary data.</text>
</comment>
<sequence length="343" mass="36396">MTSLDEREVVAVAEALAAAGEHLVGPLACEPIARGRSNLTFCLGDGESRWILRMPPRAGRSPSAHDVRREHRVTRALHASAVPVPRAVLLVEDPALLGAEFAVSAFVPGATIQSRAELDALDDAQVDAAVAALVGGLADLHRVEPAEVGLADFARPDAYAARQLRRWSGQWEQVGPARLAGLAGEVVARLERAIPPQRRTSVVHGDYRIDNALLGLGRSEVTLNAVVDWELATLGDPVADVAMMCAYRHPGFDLIVGEPAAWTSPRLPDPTALAAVYEARGGPELEHWDFHTALAHYKVAVIAAGIDYRRRAGAGSGAGHACAGEAVEPFLHAALGAPQRRAE</sequence>
<dbReference type="Proteomes" id="UP000656804">
    <property type="component" value="Unassembled WGS sequence"/>
</dbReference>
<reference evidence="2" key="1">
    <citation type="submission" date="2020-11" db="EMBL/GenBank/DDBJ databases">
        <title>Nocardioides sp. CBS4Y-1, whole genome shotgun sequence.</title>
        <authorList>
            <person name="Tuo L."/>
        </authorList>
    </citation>
    <scope>NUCLEOTIDE SEQUENCE</scope>
    <source>
        <strain evidence="2">CBS4Y-1</strain>
    </source>
</reference>
<organism evidence="2 3">
    <name type="scientific">Nocardioides acrostichi</name>
    <dbReference type="NCBI Taxonomy" id="2784339"/>
    <lineage>
        <taxon>Bacteria</taxon>
        <taxon>Bacillati</taxon>
        <taxon>Actinomycetota</taxon>
        <taxon>Actinomycetes</taxon>
        <taxon>Propionibacteriales</taxon>
        <taxon>Nocardioidaceae</taxon>
        <taxon>Nocardioides</taxon>
    </lineage>
</organism>
<gene>
    <name evidence="2" type="ORF">ISG29_16565</name>
</gene>
<dbReference type="Gene3D" id="3.90.1200.10">
    <property type="match status" value="1"/>
</dbReference>
<evidence type="ECO:0000313" key="3">
    <source>
        <dbReference type="Proteomes" id="UP000656804"/>
    </source>
</evidence>
<dbReference type="InterPro" id="IPR052898">
    <property type="entry name" value="ACAD10-like"/>
</dbReference>
<dbReference type="SUPFAM" id="SSF56112">
    <property type="entry name" value="Protein kinase-like (PK-like)"/>
    <property type="match status" value="1"/>
</dbReference>
<accession>A0A930V404</accession>
<dbReference type="Pfam" id="PF01636">
    <property type="entry name" value="APH"/>
    <property type="match status" value="1"/>
</dbReference>
<proteinExistence type="predicted"/>
<evidence type="ECO:0000313" key="2">
    <source>
        <dbReference type="EMBL" id="MBF4163305.1"/>
    </source>
</evidence>
<dbReference type="PANTHER" id="PTHR47829:SF1">
    <property type="entry name" value="HAD FAMILY PHOSPHATASE"/>
    <property type="match status" value="1"/>
</dbReference>
<dbReference type="CDD" id="cd05154">
    <property type="entry name" value="ACAD10_11_N-like"/>
    <property type="match status" value="1"/>
</dbReference>
<dbReference type="EMBL" id="JADIVZ010000010">
    <property type="protein sequence ID" value="MBF4163305.1"/>
    <property type="molecule type" value="Genomic_DNA"/>
</dbReference>
<name>A0A930V404_9ACTN</name>
<dbReference type="PANTHER" id="PTHR47829">
    <property type="entry name" value="HYDROLASE, PUTATIVE (AFU_ORTHOLOGUE AFUA_1G12880)-RELATED"/>
    <property type="match status" value="1"/>
</dbReference>
<dbReference type="InterPro" id="IPR002575">
    <property type="entry name" value="Aminoglycoside_PTrfase"/>
</dbReference>